<evidence type="ECO:0000256" key="3">
    <source>
        <dbReference type="PROSITE-ProRule" id="PRU00023"/>
    </source>
</evidence>
<evidence type="ECO:0000256" key="2">
    <source>
        <dbReference type="ARBA" id="ARBA00023043"/>
    </source>
</evidence>
<gene>
    <name evidence="5" type="ORF">T440DRAFT_470382</name>
</gene>
<evidence type="ECO:0000313" key="5">
    <source>
        <dbReference type="EMBL" id="KAF2848279.1"/>
    </source>
</evidence>
<keyword evidence="6" id="KW-1185">Reference proteome</keyword>
<feature type="region of interest" description="Disordered" evidence="4">
    <location>
        <begin position="285"/>
        <end position="328"/>
    </location>
</feature>
<accession>A0A6A7B1R2</accession>
<keyword evidence="1" id="KW-0677">Repeat</keyword>
<proteinExistence type="predicted"/>
<name>A0A6A7B1R2_9PLEO</name>
<reference evidence="5" key="1">
    <citation type="submission" date="2020-01" db="EMBL/GenBank/DDBJ databases">
        <authorList>
            <consortium name="DOE Joint Genome Institute"/>
            <person name="Haridas S."/>
            <person name="Albert R."/>
            <person name="Binder M."/>
            <person name="Bloem J."/>
            <person name="Labutti K."/>
            <person name="Salamov A."/>
            <person name="Andreopoulos B."/>
            <person name="Baker S.E."/>
            <person name="Barry K."/>
            <person name="Bills G."/>
            <person name="Bluhm B.H."/>
            <person name="Cannon C."/>
            <person name="Castanera R."/>
            <person name="Culley D.E."/>
            <person name="Daum C."/>
            <person name="Ezra D."/>
            <person name="Gonzalez J.B."/>
            <person name="Henrissat B."/>
            <person name="Kuo A."/>
            <person name="Liang C."/>
            <person name="Lipzen A."/>
            <person name="Lutzoni F."/>
            <person name="Magnuson J."/>
            <person name="Mondo S."/>
            <person name="Nolan M."/>
            <person name="Ohm R."/>
            <person name="Pangilinan J."/>
            <person name="Park H.-J."/>
            <person name="Ramirez L."/>
            <person name="Alfaro M."/>
            <person name="Sun H."/>
            <person name="Tritt A."/>
            <person name="Yoshinaga Y."/>
            <person name="Zwiers L.-H."/>
            <person name="Turgeon B.G."/>
            <person name="Goodwin S.B."/>
            <person name="Spatafora J.W."/>
            <person name="Crous P.W."/>
            <person name="Grigoriev I.V."/>
        </authorList>
    </citation>
    <scope>NUCLEOTIDE SEQUENCE</scope>
    <source>
        <strain evidence="5">IPT5</strain>
    </source>
</reference>
<dbReference type="SMART" id="SM00248">
    <property type="entry name" value="ANK"/>
    <property type="match status" value="4"/>
</dbReference>
<dbReference type="OrthoDB" id="823504at2759"/>
<dbReference type="Gene3D" id="1.25.40.20">
    <property type="entry name" value="Ankyrin repeat-containing domain"/>
    <property type="match status" value="1"/>
</dbReference>
<dbReference type="EMBL" id="MU006319">
    <property type="protein sequence ID" value="KAF2848279.1"/>
    <property type="molecule type" value="Genomic_DNA"/>
</dbReference>
<dbReference type="PANTHER" id="PTHR24173:SF74">
    <property type="entry name" value="ANKYRIN REPEAT DOMAIN-CONTAINING PROTEIN 16"/>
    <property type="match status" value="1"/>
</dbReference>
<evidence type="ECO:0000256" key="4">
    <source>
        <dbReference type="SAM" id="MobiDB-lite"/>
    </source>
</evidence>
<dbReference type="PROSITE" id="PS50088">
    <property type="entry name" value="ANK_REPEAT"/>
    <property type="match status" value="2"/>
</dbReference>
<evidence type="ECO:0000313" key="6">
    <source>
        <dbReference type="Proteomes" id="UP000799423"/>
    </source>
</evidence>
<dbReference type="SUPFAM" id="SSF48403">
    <property type="entry name" value="Ankyrin repeat"/>
    <property type="match status" value="1"/>
</dbReference>
<dbReference type="InterPro" id="IPR002110">
    <property type="entry name" value="Ankyrin_rpt"/>
</dbReference>
<feature type="compositionally biased region" description="Basic and acidic residues" evidence="4">
    <location>
        <begin position="318"/>
        <end position="328"/>
    </location>
</feature>
<organism evidence="5 6">
    <name type="scientific">Plenodomus tracheiphilus IPT5</name>
    <dbReference type="NCBI Taxonomy" id="1408161"/>
    <lineage>
        <taxon>Eukaryota</taxon>
        <taxon>Fungi</taxon>
        <taxon>Dikarya</taxon>
        <taxon>Ascomycota</taxon>
        <taxon>Pezizomycotina</taxon>
        <taxon>Dothideomycetes</taxon>
        <taxon>Pleosporomycetidae</taxon>
        <taxon>Pleosporales</taxon>
        <taxon>Pleosporineae</taxon>
        <taxon>Leptosphaeriaceae</taxon>
        <taxon>Plenodomus</taxon>
    </lineage>
</organism>
<dbReference type="AlphaFoldDB" id="A0A6A7B1R2"/>
<dbReference type="Proteomes" id="UP000799423">
    <property type="component" value="Unassembled WGS sequence"/>
</dbReference>
<dbReference type="InterPro" id="IPR036770">
    <property type="entry name" value="Ankyrin_rpt-contain_sf"/>
</dbReference>
<feature type="repeat" description="ANK" evidence="3">
    <location>
        <begin position="39"/>
        <end position="71"/>
    </location>
</feature>
<dbReference type="PROSITE" id="PS50297">
    <property type="entry name" value="ANK_REP_REGION"/>
    <property type="match status" value="1"/>
</dbReference>
<evidence type="ECO:0000256" key="1">
    <source>
        <dbReference type="ARBA" id="ARBA00022737"/>
    </source>
</evidence>
<dbReference type="Pfam" id="PF12796">
    <property type="entry name" value="Ank_2"/>
    <property type="match status" value="2"/>
</dbReference>
<protein>
    <submittedName>
        <fullName evidence="5">Ankyrin</fullName>
    </submittedName>
</protein>
<keyword evidence="2 3" id="KW-0040">ANK repeat</keyword>
<feature type="repeat" description="ANK" evidence="3">
    <location>
        <begin position="144"/>
        <end position="176"/>
    </location>
</feature>
<dbReference type="PANTHER" id="PTHR24173">
    <property type="entry name" value="ANKYRIN REPEAT CONTAINING"/>
    <property type="match status" value="1"/>
</dbReference>
<sequence length="328" mass="35889">MIDVPRRLRRAILLNDLPLVKRILRNNPTYLRNPDFEDKSNTSLHLAAKCGFTSIVELLIALSHDSDLISLNNDACTPLMLACTSGREETGVLLARAFPHSIPYRNNHGQDALMLSASSGSGTLSLMPTLILLDPTILTAADNDGNTALHHASAAGELKALRMLLGYGAEPLATNWASWTPVHYSASVQAESYFKGLIIEREKVRAEGKRVAVKEEMGRREEREREREEVRERERDRVVKGGTRVKGLVRLVTDTEEDDGAGGAGGAGALGDVRMRARDDAAVAGLPAPGMEWSPVDDRRRAMTPTEGRGWTFTPEGMRPRAETGESI</sequence>